<dbReference type="GeneID" id="18917200"/>
<sequence length="262" mass="29841">MQQPTCRRMRIRSVHDAQVILHAVATKRLPMLHRRLDDEERQALAPGDIYVWEERSSNPLDAPSLEAMQRFTDGRSWGPSKARDDFLVYQEKDTPSRSSLMTRNNGLQSMKLVKQTYSAYVDGPRNSRKWHLNAYYTQDTVNKFNTVDDYPELRLIQVPPGQYHCARTSSLRKTARTTARPSPSAEEGHPVQLSASYPDVMPLPMSPYSEKRASLTASPGYSSDGVRLASLECRLAPLEYLQSLSPGTRDPVDEQVLRSFRR</sequence>
<accession>K5UXA5</accession>
<feature type="compositionally biased region" description="Polar residues" evidence="1">
    <location>
        <begin position="167"/>
        <end position="181"/>
    </location>
</feature>
<proteinExistence type="predicted"/>
<evidence type="ECO:0000313" key="2">
    <source>
        <dbReference type="EMBL" id="EKM54726.1"/>
    </source>
</evidence>
<dbReference type="Pfam" id="PF09729">
    <property type="entry name" value="Gti1_Pac2"/>
    <property type="match status" value="1"/>
</dbReference>
<feature type="region of interest" description="Disordered" evidence="1">
    <location>
        <begin position="167"/>
        <end position="198"/>
    </location>
</feature>
<dbReference type="GO" id="GO:0003677">
    <property type="term" value="F:DNA binding"/>
    <property type="evidence" value="ECO:0007669"/>
    <property type="project" value="TreeGrafter"/>
</dbReference>
<dbReference type="EMBL" id="JH930473">
    <property type="protein sequence ID" value="EKM54726.1"/>
    <property type="molecule type" value="Genomic_DNA"/>
</dbReference>
<dbReference type="PANTHER" id="PTHR28027:SF1">
    <property type="entry name" value="CAMP INDEPENDENT REGULATORY PROTEIN (AFU_ORTHOLOGUE AFUA_3G09640)"/>
    <property type="match status" value="1"/>
</dbReference>
<organism evidence="2 3">
    <name type="scientific">Phanerochaete carnosa (strain HHB-10118-sp)</name>
    <name type="common">White-rot fungus</name>
    <name type="synonym">Peniophora carnosa</name>
    <dbReference type="NCBI Taxonomy" id="650164"/>
    <lineage>
        <taxon>Eukaryota</taxon>
        <taxon>Fungi</taxon>
        <taxon>Dikarya</taxon>
        <taxon>Basidiomycota</taxon>
        <taxon>Agaricomycotina</taxon>
        <taxon>Agaricomycetes</taxon>
        <taxon>Polyporales</taxon>
        <taxon>Phanerochaetaceae</taxon>
        <taxon>Phanerochaete</taxon>
    </lineage>
</organism>
<evidence type="ECO:0000256" key="1">
    <source>
        <dbReference type="SAM" id="MobiDB-lite"/>
    </source>
</evidence>
<protein>
    <submittedName>
        <fullName evidence="2">Uncharacterized protein</fullName>
    </submittedName>
</protein>
<dbReference type="HOGENOM" id="CLU_028895_2_2_1"/>
<dbReference type="InterPro" id="IPR018608">
    <property type="entry name" value="Gti1/Pac2"/>
</dbReference>
<keyword evidence="3" id="KW-1185">Reference proteome</keyword>
<name>K5UXA5_PHACS</name>
<reference evidence="2 3" key="1">
    <citation type="journal article" date="2012" name="BMC Genomics">
        <title>Comparative genomics of the white-rot fungi, Phanerochaete carnosa and P. chrysosporium, to elucidate the genetic basis of the distinct wood types they colonize.</title>
        <authorList>
            <person name="Suzuki H."/>
            <person name="MacDonald J."/>
            <person name="Syed K."/>
            <person name="Salamov A."/>
            <person name="Hori C."/>
            <person name="Aerts A."/>
            <person name="Henrissat B."/>
            <person name="Wiebenga A."/>
            <person name="vanKuyk P.A."/>
            <person name="Barry K."/>
            <person name="Lindquist E."/>
            <person name="LaButti K."/>
            <person name="Lapidus A."/>
            <person name="Lucas S."/>
            <person name="Coutinho P."/>
            <person name="Gong Y."/>
            <person name="Samejima M."/>
            <person name="Mahadevan R."/>
            <person name="Abou-Zaid M."/>
            <person name="de Vries R.P."/>
            <person name="Igarashi K."/>
            <person name="Yadav J.S."/>
            <person name="Grigoriev I.V."/>
            <person name="Master E.R."/>
        </authorList>
    </citation>
    <scope>NUCLEOTIDE SEQUENCE [LARGE SCALE GENOMIC DNA]</scope>
    <source>
        <strain evidence="2 3">HHB-10118-sp</strain>
    </source>
</reference>
<dbReference type="Proteomes" id="UP000008370">
    <property type="component" value="Unassembled WGS sequence"/>
</dbReference>
<dbReference type="OrthoDB" id="5572844at2759"/>
<dbReference type="KEGG" id="pco:PHACADRAFT_258753"/>
<gene>
    <name evidence="2" type="ORF">PHACADRAFT_258753</name>
</gene>
<evidence type="ECO:0000313" key="3">
    <source>
        <dbReference type="Proteomes" id="UP000008370"/>
    </source>
</evidence>
<dbReference type="RefSeq" id="XP_007397408.1">
    <property type="nucleotide sequence ID" value="XM_007397346.1"/>
</dbReference>
<dbReference type="PANTHER" id="PTHR28027">
    <property type="entry name" value="TRANSCRIPTIONAL REGULATOR MIT1"/>
    <property type="match status" value="1"/>
</dbReference>
<dbReference type="InParanoid" id="K5UXA5"/>
<dbReference type="AlphaFoldDB" id="K5UXA5"/>